<protein>
    <recommendedName>
        <fullName evidence="3">Zn(2)-C6 fungal-type domain-containing protein</fullName>
    </recommendedName>
</protein>
<dbReference type="AlphaFoldDB" id="A0AAN6S5P1"/>
<keyword evidence="5" id="KW-1185">Reference proteome</keyword>
<dbReference type="GO" id="GO:0008270">
    <property type="term" value="F:zinc ion binding"/>
    <property type="evidence" value="ECO:0007669"/>
    <property type="project" value="InterPro"/>
</dbReference>
<accession>A0AAN6S5P1</accession>
<dbReference type="SUPFAM" id="SSF57701">
    <property type="entry name" value="Zn2/Cys6 DNA-binding domain"/>
    <property type="match status" value="1"/>
</dbReference>
<sequence>MGDGGKATGTPHGGFLFIINDARPAETAAPSDQRGKKRPHHKSRRGCLACKRRRVKCDERFPCSNCLKRSERCVHSTTEAYKSNGLSACTSQPTSHPVVDDTRVNLLHLELFYHFQRDIAGTLAFPEIWQQVLPWSFQEPYIMCTILCLAATHLSALRPQVPHYSRVALQLLGKSASLFRGKLSNPVTAQNIEALIATSILMHYISWSHVEFLEEQGQFPNDKGHGSLIMHLSQDPLFQLSSGVRGIFSEAFPILWGSDSVFLSASLYSPRTAIEEAILQHGDDPHRFVDHFMAIWDDPRYRPQQPEKQGEAQGQPSAPPRLDISTEGEKVPSYTCAKARPNYVCAAFQTLTHGARDKPPPQEKDHLGSPHADTADTEIAPASPQHTADPQRMAFERVAKRLSLLFCLVSMSVSSGHPPSQSLMHLQPDIERCFFTFPVLCSVVFRDLALQHDSRALVMLCHFYRAACILLTSPASWWARQRSRVIESLILRDLTSRGLEMSVLGEAWDGESNR</sequence>
<feature type="region of interest" description="Disordered" evidence="2">
    <location>
        <begin position="354"/>
        <end position="389"/>
    </location>
</feature>
<dbReference type="InterPro" id="IPR001138">
    <property type="entry name" value="Zn2Cys6_DnaBD"/>
</dbReference>
<feature type="region of interest" description="Disordered" evidence="2">
    <location>
        <begin position="301"/>
        <end position="329"/>
    </location>
</feature>
<dbReference type="PROSITE" id="PS50048">
    <property type="entry name" value="ZN2_CY6_FUNGAL_2"/>
    <property type="match status" value="1"/>
</dbReference>
<dbReference type="Pfam" id="PF00172">
    <property type="entry name" value="Zn_clus"/>
    <property type="match status" value="1"/>
</dbReference>
<dbReference type="PANTHER" id="PTHR47784">
    <property type="entry name" value="STEROL UPTAKE CONTROL PROTEIN 2"/>
    <property type="match status" value="1"/>
</dbReference>
<organism evidence="4 5">
    <name type="scientific">Diplogelasinospora grovesii</name>
    <dbReference type="NCBI Taxonomy" id="303347"/>
    <lineage>
        <taxon>Eukaryota</taxon>
        <taxon>Fungi</taxon>
        <taxon>Dikarya</taxon>
        <taxon>Ascomycota</taxon>
        <taxon>Pezizomycotina</taxon>
        <taxon>Sordariomycetes</taxon>
        <taxon>Sordariomycetidae</taxon>
        <taxon>Sordariales</taxon>
        <taxon>Diplogelasinosporaceae</taxon>
        <taxon>Diplogelasinospora</taxon>
    </lineage>
</organism>
<dbReference type="InterPro" id="IPR036864">
    <property type="entry name" value="Zn2-C6_fun-type_DNA-bd_sf"/>
</dbReference>
<feature type="domain" description="Zn(2)-C6 fungal-type" evidence="3">
    <location>
        <begin position="46"/>
        <end position="75"/>
    </location>
</feature>
<feature type="compositionally biased region" description="Basic and acidic residues" evidence="2">
    <location>
        <begin position="354"/>
        <end position="368"/>
    </location>
</feature>
<evidence type="ECO:0000256" key="2">
    <source>
        <dbReference type="SAM" id="MobiDB-lite"/>
    </source>
</evidence>
<evidence type="ECO:0000259" key="3">
    <source>
        <dbReference type="PROSITE" id="PS50048"/>
    </source>
</evidence>
<dbReference type="GO" id="GO:0001228">
    <property type="term" value="F:DNA-binding transcription activator activity, RNA polymerase II-specific"/>
    <property type="evidence" value="ECO:0007669"/>
    <property type="project" value="TreeGrafter"/>
</dbReference>
<evidence type="ECO:0000256" key="1">
    <source>
        <dbReference type="ARBA" id="ARBA00023242"/>
    </source>
</evidence>
<dbReference type="Gene3D" id="4.10.240.10">
    <property type="entry name" value="Zn(2)-C6 fungal-type DNA-binding domain"/>
    <property type="match status" value="1"/>
</dbReference>
<comment type="caution">
    <text evidence="4">The sequence shown here is derived from an EMBL/GenBank/DDBJ whole genome shotgun (WGS) entry which is preliminary data.</text>
</comment>
<dbReference type="InterPro" id="IPR053157">
    <property type="entry name" value="Sterol_Uptake_Regulator"/>
</dbReference>
<dbReference type="PROSITE" id="PS00463">
    <property type="entry name" value="ZN2_CY6_FUNGAL_1"/>
    <property type="match status" value="1"/>
</dbReference>
<evidence type="ECO:0000313" key="4">
    <source>
        <dbReference type="EMBL" id="KAK3941419.1"/>
    </source>
</evidence>
<dbReference type="PANTHER" id="PTHR47784:SF5">
    <property type="entry name" value="STEROL UPTAKE CONTROL PROTEIN 2"/>
    <property type="match status" value="1"/>
</dbReference>
<dbReference type="EMBL" id="MU853783">
    <property type="protein sequence ID" value="KAK3941419.1"/>
    <property type="molecule type" value="Genomic_DNA"/>
</dbReference>
<proteinExistence type="predicted"/>
<dbReference type="Proteomes" id="UP001303473">
    <property type="component" value="Unassembled WGS sequence"/>
</dbReference>
<gene>
    <name evidence="4" type="ORF">QBC46DRAFT_102042</name>
</gene>
<name>A0AAN6S5P1_9PEZI</name>
<dbReference type="SMART" id="SM00066">
    <property type="entry name" value="GAL4"/>
    <property type="match status" value="1"/>
</dbReference>
<keyword evidence="1" id="KW-0539">Nucleus</keyword>
<evidence type="ECO:0000313" key="5">
    <source>
        <dbReference type="Proteomes" id="UP001303473"/>
    </source>
</evidence>
<dbReference type="CDD" id="cd00067">
    <property type="entry name" value="GAL4"/>
    <property type="match status" value="1"/>
</dbReference>
<reference evidence="5" key="1">
    <citation type="journal article" date="2023" name="Mol. Phylogenet. Evol.">
        <title>Genome-scale phylogeny and comparative genomics of the fungal order Sordariales.</title>
        <authorList>
            <person name="Hensen N."/>
            <person name="Bonometti L."/>
            <person name="Westerberg I."/>
            <person name="Brannstrom I.O."/>
            <person name="Guillou S."/>
            <person name="Cros-Aarteil S."/>
            <person name="Calhoun S."/>
            <person name="Haridas S."/>
            <person name="Kuo A."/>
            <person name="Mondo S."/>
            <person name="Pangilinan J."/>
            <person name="Riley R."/>
            <person name="LaButti K."/>
            <person name="Andreopoulos B."/>
            <person name="Lipzen A."/>
            <person name="Chen C."/>
            <person name="Yan M."/>
            <person name="Daum C."/>
            <person name="Ng V."/>
            <person name="Clum A."/>
            <person name="Steindorff A."/>
            <person name="Ohm R.A."/>
            <person name="Martin F."/>
            <person name="Silar P."/>
            <person name="Natvig D.O."/>
            <person name="Lalanne C."/>
            <person name="Gautier V."/>
            <person name="Ament-Velasquez S.L."/>
            <person name="Kruys A."/>
            <person name="Hutchinson M.I."/>
            <person name="Powell A.J."/>
            <person name="Barry K."/>
            <person name="Miller A.N."/>
            <person name="Grigoriev I.V."/>
            <person name="Debuchy R."/>
            <person name="Gladieux P."/>
            <person name="Hiltunen Thoren M."/>
            <person name="Johannesson H."/>
        </authorList>
    </citation>
    <scope>NUCLEOTIDE SEQUENCE [LARGE SCALE GENOMIC DNA]</scope>
    <source>
        <strain evidence="5">CBS 340.73</strain>
    </source>
</reference>